<keyword evidence="4" id="KW-0472">Membrane</keyword>
<sequence>MKRIDAAQRLLAGLAIALACSSAMAGGPQETELKAEISSLRQTVEALLQRVAALEAEKKQLAQPAAMPQRDTASDNEEAAARIDASPQGAVAATMPSAPQDTAEALGLPHPVMPEHPTIDEDADSAARLDNEPPPNDPTLAGFMLIPGTDTRIRIGGYAKLDVIADSDDAGDSDLLITSAIPAGAQSGHRSVNMHARQTRFNFEARRPTSVGTLRFFLENDFYGSGGRYGYNLRHAFGQIGNTYAGYGWSAFMDLDSGADTIDFAGPGAAPFGRVASLRQGFDLGHGRSLTIAAEHAEAEITALDDGSAHGVSKAPNLVLAARQEGSWGHLQAAALLRRLDYLGDLDSDSATGAGITVSGSLLTTDRDMLVFGGIYGKGISAYLGDILGIGLDAAVDNDGNLQTLRSSGGWAAYTHYWNARWRSNLVYGQLRLQDSALLADTAFRESQYAAANLIWSPVPSWTMGLELLYGQLERQDGIDGDLTRLQGTLKYDFIK</sequence>
<evidence type="ECO:0000313" key="9">
    <source>
        <dbReference type="Proteomes" id="UP000315167"/>
    </source>
</evidence>
<evidence type="ECO:0000256" key="4">
    <source>
        <dbReference type="ARBA" id="ARBA00023136"/>
    </source>
</evidence>
<dbReference type="SUPFAM" id="SSF56935">
    <property type="entry name" value="Porins"/>
    <property type="match status" value="1"/>
</dbReference>
<dbReference type="EMBL" id="VLKN01000001">
    <property type="protein sequence ID" value="TWI06285.1"/>
    <property type="molecule type" value="Genomic_DNA"/>
</dbReference>
<keyword evidence="2" id="KW-0813">Transport</keyword>
<accession>A0A562LFA5</accession>
<keyword evidence="3" id="KW-0812">Transmembrane</keyword>
<feature type="coiled-coil region" evidence="5">
    <location>
        <begin position="30"/>
        <end position="57"/>
    </location>
</feature>
<dbReference type="GO" id="GO:0015288">
    <property type="term" value="F:porin activity"/>
    <property type="evidence" value="ECO:0007669"/>
    <property type="project" value="UniProtKB-KW"/>
</dbReference>
<keyword evidence="3" id="KW-0626">Porin</keyword>
<feature type="chain" id="PRO_5021947835" evidence="7">
    <location>
        <begin position="26"/>
        <end position="496"/>
    </location>
</feature>
<feature type="signal peptide" evidence="7">
    <location>
        <begin position="1"/>
        <end position="25"/>
    </location>
</feature>
<comment type="caution">
    <text evidence="8">The sequence shown here is derived from an EMBL/GenBank/DDBJ whole genome shotgun (WGS) entry which is preliminary data.</text>
</comment>
<evidence type="ECO:0000256" key="5">
    <source>
        <dbReference type="SAM" id="Coils"/>
    </source>
</evidence>
<name>A0A562LFA5_9GAMM</name>
<dbReference type="AlphaFoldDB" id="A0A562LFA5"/>
<keyword evidence="7" id="KW-0732">Signal</keyword>
<proteinExistence type="inferred from homology"/>
<keyword evidence="3" id="KW-0406">Ion transport</keyword>
<reference evidence="8 9" key="1">
    <citation type="journal article" date="2015" name="Stand. Genomic Sci.">
        <title>Genomic Encyclopedia of Bacterial and Archaeal Type Strains, Phase III: the genomes of soil and plant-associated and newly described type strains.</title>
        <authorList>
            <person name="Whitman W.B."/>
            <person name="Woyke T."/>
            <person name="Klenk H.P."/>
            <person name="Zhou Y."/>
            <person name="Lilburn T.G."/>
            <person name="Beck B.J."/>
            <person name="De Vos P."/>
            <person name="Vandamme P."/>
            <person name="Eisen J.A."/>
            <person name="Garrity G."/>
            <person name="Hugenholtz P."/>
            <person name="Kyrpides N.C."/>
        </authorList>
    </citation>
    <scope>NUCLEOTIDE SEQUENCE [LARGE SCALE GENOMIC DNA]</scope>
    <source>
        <strain evidence="8 9">CGMCC 1.10821</strain>
    </source>
</reference>
<dbReference type="Pfam" id="PF02530">
    <property type="entry name" value="Porin_2"/>
    <property type="match status" value="1"/>
</dbReference>
<dbReference type="Proteomes" id="UP000315167">
    <property type="component" value="Unassembled WGS sequence"/>
</dbReference>
<evidence type="ECO:0000256" key="1">
    <source>
        <dbReference type="ARBA" id="ARBA00009521"/>
    </source>
</evidence>
<evidence type="ECO:0000256" key="3">
    <source>
        <dbReference type="ARBA" id="ARBA00023114"/>
    </source>
</evidence>
<comment type="similarity">
    <text evidence="1">Belongs to the alphaproteobacteria porin family.</text>
</comment>
<dbReference type="PROSITE" id="PS51257">
    <property type="entry name" value="PROKAR_LIPOPROTEIN"/>
    <property type="match status" value="1"/>
</dbReference>
<evidence type="ECO:0000256" key="6">
    <source>
        <dbReference type="SAM" id="MobiDB-lite"/>
    </source>
</evidence>
<evidence type="ECO:0000313" key="8">
    <source>
        <dbReference type="EMBL" id="TWI06285.1"/>
    </source>
</evidence>
<keyword evidence="5" id="KW-0175">Coiled coil</keyword>
<dbReference type="GO" id="GO:0046930">
    <property type="term" value="C:pore complex"/>
    <property type="evidence" value="ECO:0007669"/>
    <property type="project" value="UniProtKB-KW"/>
</dbReference>
<keyword evidence="9" id="KW-1185">Reference proteome</keyword>
<evidence type="ECO:0000256" key="7">
    <source>
        <dbReference type="SAM" id="SignalP"/>
    </source>
</evidence>
<dbReference type="RefSeq" id="WP_144898075.1">
    <property type="nucleotide sequence ID" value="NZ_VLKN01000001.1"/>
</dbReference>
<evidence type="ECO:0000256" key="2">
    <source>
        <dbReference type="ARBA" id="ARBA00022448"/>
    </source>
</evidence>
<organism evidence="8 9">
    <name type="scientific">Luteimonas cucumeris</name>
    <dbReference type="NCBI Taxonomy" id="985012"/>
    <lineage>
        <taxon>Bacteria</taxon>
        <taxon>Pseudomonadati</taxon>
        <taxon>Pseudomonadota</taxon>
        <taxon>Gammaproteobacteria</taxon>
        <taxon>Lysobacterales</taxon>
        <taxon>Lysobacteraceae</taxon>
        <taxon>Luteimonas</taxon>
    </lineage>
</organism>
<dbReference type="InterPro" id="IPR003684">
    <property type="entry name" value="Porin_alphabac"/>
</dbReference>
<feature type="region of interest" description="Disordered" evidence="6">
    <location>
        <begin position="59"/>
        <end position="119"/>
    </location>
</feature>
<protein>
    <submittedName>
        <fullName evidence="8">Porin-like protein</fullName>
    </submittedName>
</protein>
<gene>
    <name evidence="8" type="ORF">IP90_00551</name>
</gene>